<evidence type="ECO:0000313" key="1">
    <source>
        <dbReference type="EMBL" id="SDH80900.1"/>
    </source>
</evidence>
<sequence length="185" mass="22150">MYYKFRDLKNYKYILDIFLNQRLFSSSFINLNDNFEGQFFSNNFGESKRVRLNPNKEKHISICSFSENYKSHLMWSHYANGHRGIAIGFEIDKSEYKIDKVEYNGLGSFENLPLKVDELKSVFLNKLNEWKYEEEYRIITEKQDYIKIKIKKVIFGAETKNHDKEIISKLIELVDNRIIIETYKG</sequence>
<dbReference type="Pfam" id="PF11185">
    <property type="entry name" value="DUF2971"/>
    <property type="match status" value="1"/>
</dbReference>
<dbReference type="RefSeq" id="WP_092468435.1">
    <property type="nucleotide sequence ID" value="NZ_FNCZ01000004.1"/>
</dbReference>
<dbReference type="OrthoDB" id="190848at2"/>
<evidence type="ECO:0008006" key="3">
    <source>
        <dbReference type="Google" id="ProtNLM"/>
    </source>
</evidence>
<dbReference type="STRING" id="262004.SAMN04489796_104241"/>
<proteinExistence type="predicted"/>
<name>A0A1G8FFK3_9FLAO</name>
<keyword evidence="2" id="KW-1185">Reference proteome</keyword>
<dbReference type="AlphaFoldDB" id="A0A1G8FFK3"/>
<protein>
    <recommendedName>
        <fullName evidence="3">DUF2971 domain-containing protein</fullName>
    </recommendedName>
</protein>
<accession>A0A1G8FFK3</accession>
<dbReference type="Proteomes" id="UP000199492">
    <property type="component" value="Unassembled WGS sequence"/>
</dbReference>
<gene>
    <name evidence="1" type="ORF">SAMN04489796_104241</name>
</gene>
<evidence type="ECO:0000313" key="2">
    <source>
        <dbReference type="Proteomes" id="UP000199492"/>
    </source>
</evidence>
<dbReference type="InterPro" id="IPR021352">
    <property type="entry name" value="DUF2971"/>
</dbReference>
<dbReference type="EMBL" id="FNCZ01000004">
    <property type="protein sequence ID" value="SDH80900.1"/>
    <property type="molecule type" value="Genomic_DNA"/>
</dbReference>
<reference evidence="2" key="1">
    <citation type="submission" date="2016-10" db="EMBL/GenBank/DDBJ databases">
        <authorList>
            <person name="Varghese N."/>
            <person name="Submissions S."/>
        </authorList>
    </citation>
    <scope>NUCLEOTIDE SEQUENCE [LARGE SCALE GENOMIC DNA]</scope>
    <source>
        <strain evidence="2">DSM 15363</strain>
    </source>
</reference>
<organism evidence="1 2">
    <name type="scientific">Winogradskyella thalassocola</name>
    <dbReference type="NCBI Taxonomy" id="262004"/>
    <lineage>
        <taxon>Bacteria</taxon>
        <taxon>Pseudomonadati</taxon>
        <taxon>Bacteroidota</taxon>
        <taxon>Flavobacteriia</taxon>
        <taxon>Flavobacteriales</taxon>
        <taxon>Flavobacteriaceae</taxon>
        <taxon>Winogradskyella</taxon>
    </lineage>
</organism>